<dbReference type="PANTHER" id="PTHR30349">
    <property type="entry name" value="PHAGE INTEGRASE-RELATED"/>
    <property type="match status" value="1"/>
</dbReference>
<dbReference type="AlphaFoldDB" id="A0A177LZ93"/>
<dbReference type="InterPro" id="IPR044068">
    <property type="entry name" value="CB"/>
</dbReference>
<evidence type="ECO:0000256" key="4">
    <source>
        <dbReference type="PROSITE-ProRule" id="PRU01248"/>
    </source>
</evidence>
<keyword evidence="2 4" id="KW-0238">DNA-binding</keyword>
<dbReference type="InterPro" id="IPR002104">
    <property type="entry name" value="Integrase_catalytic"/>
</dbReference>
<dbReference type="InterPro" id="IPR010998">
    <property type="entry name" value="Integrase_recombinase_N"/>
</dbReference>
<evidence type="ECO:0000256" key="3">
    <source>
        <dbReference type="ARBA" id="ARBA00023172"/>
    </source>
</evidence>
<keyword evidence="3" id="KW-0233">DNA recombination</keyword>
<dbReference type="PROSITE" id="PS51898">
    <property type="entry name" value="TYR_RECOMBINASE"/>
    <property type="match status" value="1"/>
</dbReference>
<feature type="domain" description="Core-binding (CB)" evidence="6">
    <location>
        <begin position="115"/>
        <end position="201"/>
    </location>
</feature>
<evidence type="ECO:0000256" key="2">
    <source>
        <dbReference type="ARBA" id="ARBA00023125"/>
    </source>
</evidence>
<comment type="caution">
    <text evidence="7">The sequence shown here is derived from an EMBL/GenBank/DDBJ whole genome shotgun (WGS) entry which is preliminary data.</text>
</comment>
<dbReference type="RefSeq" id="WP_064010138.1">
    <property type="nucleotide sequence ID" value="NZ_LUUG01000107.1"/>
</dbReference>
<dbReference type="GO" id="GO:0003677">
    <property type="term" value="F:DNA binding"/>
    <property type="evidence" value="ECO:0007669"/>
    <property type="project" value="UniProtKB-UniRule"/>
</dbReference>
<dbReference type="OrthoDB" id="9801717at2"/>
<organism evidence="7 8">
    <name type="scientific">Methylomonas methanica</name>
    <dbReference type="NCBI Taxonomy" id="421"/>
    <lineage>
        <taxon>Bacteria</taxon>
        <taxon>Pseudomonadati</taxon>
        <taxon>Pseudomonadota</taxon>
        <taxon>Gammaproteobacteria</taxon>
        <taxon>Methylococcales</taxon>
        <taxon>Methylococcaceae</taxon>
        <taxon>Methylomonas</taxon>
    </lineage>
</organism>
<evidence type="ECO:0000313" key="8">
    <source>
        <dbReference type="Proteomes" id="UP000078090"/>
    </source>
</evidence>
<dbReference type="PROSITE" id="PS51900">
    <property type="entry name" value="CB"/>
    <property type="match status" value="2"/>
</dbReference>
<feature type="domain" description="Tyr recombinase" evidence="5">
    <location>
        <begin position="224"/>
        <end position="406"/>
    </location>
</feature>
<evidence type="ECO:0000256" key="1">
    <source>
        <dbReference type="ARBA" id="ARBA00022908"/>
    </source>
</evidence>
<evidence type="ECO:0000259" key="5">
    <source>
        <dbReference type="PROSITE" id="PS51898"/>
    </source>
</evidence>
<protein>
    <submittedName>
        <fullName evidence="7">Integrase</fullName>
    </submittedName>
</protein>
<dbReference type="EMBL" id="LUUG01000107">
    <property type="protein sequence ID" value="OAH98797.1"/>
    <property type="molecule type" value="Genomic_DNA"/>
</dbReference>
<evidence type="ECO:0000313" key="7">
    <source>
        <dbReference type="EMBL" id="OAH98797.1"/>
    </source>
</evidence>
<name>A0A177LZ93_METMH</name>
<dbReference type="InterPro" id="IPR011010">
    <property type="entry name" value="DNA_brk_join_enz"/>
</dbReference>
<evidence type="ECO:0000259" key="6">
    <source>
        <dbReference type="PROSITE" id="PS51900"/>
    </source>
</evidence>
<dbReference type="Proteomes" id="UP000078090">
    <property type="component" value="Unassembled WGS sequence"/>
</dbReference>
<dbReference type="SUPFAM" id="SSF56349">
    <property type="entry name" value="DNA breaking-rejoining enzymes"/>
    <property type="match status" value="1"/>
</dbReference>
<dbReference type="Pfam" id="PF02899">
    <property type="entry name" value="Phage_int_SAM_1"/>
    <property type="match status" value="1"/>
</dbReference>
<keyword evidence="1" id="KW-0229">DNA integration</keyword>
<dbReference type="InterPro" id="IPR013762">
    <property type="entry name" value="Integrase-like_cat_sf"/>
</dbReference>
<reference evidence="7 8" key="1">
    <citation type="submission" date="2016-03" db="EMBL/GenBank/DDBJ databases">
        <authorList>
            <person name="Ploux O."/>
        </authorList>
    </citation>
    <scope>NUCLEOTIDE SEQUENCE [LARGE SCALE GENOMIC DNA]</scope>
    <source>
        <strain evidence="7 8">R-45363</strain>
    </source>
</reference>
<dbReference type="PANTHER" id="PTHR30349:SF90">
    <property type="entry name" value="TYROSINE RECOMBINASE XERD"/>
    <property type="match status" value="1"/>
</dbReference>
<dbReference type="CDD" id="cd01188">
    <property type="entry name" value="INT_RitA_C_like"/>
    <property type="match status" value="1"/>
</dbReference>
<dbReference type="Gene3D" id="1.10.150.130">
    <property type="match status" value="2"/>
</dbReference>
<dbReference type="InterPro" id="IPR050090">
    <property type="entry name" value="Tyrosine_recombinase_XerCD"/>
</dbReference>
<gene>
    <name evidence="7" type="ORF">A1332_19945</name>
</gene>
<dbReference type="GO" id="GO:0006310">
    <property type="term" value="P:DNA recombination"/>
    <property type="evidence" value="ECO:0007669"/>
    <property type="project" value="UniProtKB-KW"/>
</dbReference>
<dbReference type="InterPro" id="IPR004107">
    <property type="entry name" value="Integrase_SAM-like_N"/>
</dbReference>
<proteinExistence type="predicted"/>
<dbReference type="Gene3D" id="1.10.443.10">
    <property type="entry name" value="Intergrase catalytic core"/>
    <property type="match status" value="1"/>
</dbReference>
<sequence>MKSDHHTSSWLFESPLAPFVDAFMLHLFDCRYASNTIDNYLAGLTHFAHWLTESHIDVKTIDERLIQLFLDEHLPNCCCEQPAFSDAKDLHAALGHLLALLRDDAIIADPSIGQSPVDEELRRFDDHMNHVRGLAAKTRKHYLSIVRCLLLAQFSDRAVVIAAIKPEQIRQFVASQSARCTVPASISAPVSALRSYFRYRATLGDAVHHLIGVTSFPANWQQASLPKTLTKHEVERLLSALLPDGPAALRTAAIVHCALDLGLRSSEVAYLGLDDIDWSAATITLRGTKGRREDVMPLPTATGQAIADYLKYERPPTSNRAVFVRNVAPRDQPVGPDLIRKSIRQAYARAGLPYTRSHLLRHTMASRLLEGGSSLKEVADVLRHRSLNTTLVYAKLDSKNLAAVALPWPGSVS</sequence>
<feature type="domain" description="Core-binding (CB)" evidence="6">
    <location>
        <begin position="14"/>
        <end position="102"/>
    </location>
</feature>
<dbReference type="GO" id="GO:0015074">
    <property type="term" value="P:DNA integration"/>
    <property type="evidence" value="ECO:0007669"/>
    <property type="project" value="UniProtKB-KW"/>
</dbReference>
<accession>A0A177LZ93</accession>
<dbReference type="Pfam" id="PF00589">
    <property type="entry name" value="Phage_integrase"/>
    <property type="match status" value="1"/>
</dbReference>